<keyword evidence="1" id="KW-0732">Signal</keyword>
<dbReference type="EMBL" id="SMLG01000001">
    <property type="protein sequence ID" value="TDE46632.1"/>
    <property type="molecule type" value="Genomic_DNA"/>
</dbReference>
<sequence length="470" mass="55256">MKKPLFYFVLLSSIYMNAQTTIVEEKFVEDNVPLSYSFLENSNELVIHKGKHVKMSLKREVHSINKYEHNSTKSILIDNAVLMDISFSDLNNSVFLASDYAAMKWSTDYKIYTEGKPSSLIKKKQNYDVFDKDNLYLLADKNENSKINFDKEDLFLYKINAKTQNKEKILISEPIINQIVKDDYYDLKKIYFKSFFRKDYFELVTKLISKDCNTSTLYRFLYDYNGKKINSYTYKLSLDNPFIRTNNGGGNLSYTSFQNSSNVIVGFVDQLTINNFYIDELTQDIYVYGLYGKKDKKNINSNPTGYYVCKFNQKGDLIWKQTNDINDKQLNGFGNEGNLFTSLNINKSNVNFIIYSEKFDEFVFYKQLNLEKGNVINENKITYKEDKIFTMMSGTRDFILSFYEINKTKVRFDALGLVYYDCNQSFKSYINSINSSKDKIYLHTLVSKEGIWLIETDNKNYYKVTYFNHE</sequence>
<accession>A0A4R5FBU0</accession>
<dbReference type="RefSeq" id="WP_131914582.1">
    <property type="nucleotide sequence ID" value="NZ_SMLG01000001.1"/>
</dbReference>
<protein>
    <submittedName>
        <fullName evidence="2">Uncharacterized protein</fullName>
    </submittedName>
</protein>
<organism evidence="2 3">
    <name type="scientific">Flavobacterium rhamnosiphilum</name>
    <dbReference type="NCBI Taxonomy" id="2541724"/>
    <lineage>
        <taxon>Bacteria</taxon>
        <taxon>Pseudomonadati</taxon>
        <taxon>Bacteroidota</taxon>
        <taxon>Flavobacteriia</taxon>
        <taxon>Flavobacteriales</taxon>
        <taxon>Flavobacteriaceae</taxon>
        <taxon>Flavobacterium</taxon>
    </lineage>
</organism>
<dbReference type="OrthoDB" id="1298127at2"/>
<proteinExistence type="predicted"/>
<feature type="signal peptide" evidence="1">
    <location>
        <begin position="1"/>
        <end position="18"/>
    </location>
</feature>
<keyword evidence="3" id="KW-1185">Reference proteome</keyword>
<dbReference type="AlphaFoldDB" id="A0A4R5FBU0"/>
<reference evidence="2 3" key="1">
    <citation type="submission" date="2019-03" db="EMBL/GenBank/DDBJ databases">
        <title>Novel species of Flavobacterium.</title>
        <authorList>
            <person name="Liu Q."/>
            <person name="Xin Y.-H."/>
        </authorList>
    </citation>
    <scope>NUCLEOTIDE SEQUENCE [LARGE SCALE GENOMIC DNA]</scope>
    <source>
        <strain evidence="2 3">LB3P52</strain>
    </source>
</reference>
<name>A0A4R5FBU0_9FLAO</name>
<feature type="chain" id="PRO_5020230289" evidence="1">
    <location>
        <begin position="19"/>
        <end position="470"/>
    </location>
</feature>
<gene>
    <name evidence="2" type="ORF">E0I26_00695</name>
</gene>
<evidence type="ECO:0000313" key="3">
    <source>
        <dbReference type="Proteomes" id="UP000294814"/>
    </source>
</evidence>
<evidence type="ECO:0000256" key="1">
    <source>
        <dbReference type="SAM" id="SignalP"/>
    </source>
</evidence>
<comment type="caution">
    <text evidence="2">The sequence shown here is derived from an EMBL/GenBank/DDBJ whole genome shotgun (WGS) entry which is preliminary data.</text>
</comment>
<evidence type="ECO:0000313" key="2">
    <source>
        <dbReference type="EMBL" id="TDE46632.1"/>
    </source>
</evidence>
<dbReference type="Proteomes" id="UP000294814">
    <property type="component" value="Unassembled WGS sequence"/>
</dbReference>